<accession>A0A0S6VU03</accession>
<gene>
    <name evidence="1" type="ORF">U14_02177</name>
</gene>
<dbReference type="EMBL" id="DF820456">
    <property type="protein sequence ID" value="GAK50935.1"/>
    <property type="molecule type" value="Genomic_DNA"/>
</dbReference>
<keyword evidence="2" id="KW-1185">Reference proteome</keyword>
<sequence>MFIRYDIFIQAAINFRPLILDKHFLQIASPASFHHDSEFQITRKNLDKIR</sequence>
<reference evidence="1" key="1">
    <citation type="journal article" date="2015" name="PeerJ">
        <title>First genomic representation of candidate bacterial phylum KSB3 points to enhanced environmental sensing as a trigger of wastewater bulking.</title>
        <authorList>
            <person name="Sekiguchi Y."/>
            <person name="Ohashi A."/>
            <person name="Parks D.H."/>
            <person name="Yamauchi T."/>
            <person name="Tyson G.W."/>
            <person name="Hugenholtz P."/>
        </authorList>
    </citation>
    <scope>NUCLEOTIDE SEQUENCE [LARGE SCALE GENOMIC DNA]</scope>
</reference>
<proteinExistence type="predicted"/>
<evidence type="ECO:0000313" key="1">
    <source>
        <dbReference type="EMBL" id="GAK50935.1"/>
    </source>
</evidence>
<dbReference type="STRING" id="1499966.U14_02177"/>
<evidence type="ECO:0000313" key="2">
    <source>
        <dbReference type="Proteomes" id="UP000030700"/>
    </source>
</evidence>
<dbReference type="AlphaFoldDB" id="A0A0S6VU03"/>
<dbReference type="HOGENOM" id="CLU_3114901_0_0_0"/>
<dbReference type="Proteomes" id="UP000030700">
    <property type="component" value="Unassembled WGS sequence"/>
</dbReference>
<organism evidence="1">
    <name type="scientific">Candidatus Moduliflexus flocculans</name>
    <dbReference type="NCBI Taxonomy" id="1499966"/>
    <lineage>
        <taxon>Bacteria</taxon>
        <taxon>Candidatus Moduliflexota</taxon>
        <taxon>Candidatus Moduliflexia</taxon>
        <taxon>Candidatus Moduliflexales</taxon>
        <taxon>Candidatus Moduliflexaceae</taxon>
    </lineage>
</organism>
<name>A0A0S6VU03_9BACT</name>
<protein>
    <submittedName>
        <fullName evidence="1">Uncharacterized protein</fullName>
    </submittedName>
</protein>